<protein>
    <submittedName>
        <fullName evidence="1">RloB-like protein</fullName>
    </submittedName>
</protein>
<dbReference type="Proteomes" id="UP000198928">
    <property type="component" value="Unassembled WGS sequence"/>
</dbReference>
<evidence type="ECO:0000313" key="2">
    <source>
        <dbReference type="Proteomes" id="UP000198928"/>
    </source>
</evidence>
<dbReference type="OrthoDB" id="9796523at2"/>
<keyword evidence="2" id="KW-1185">Reference proteome</keyword>
<dbReference type="RefSeq" id="WP_093851165.1">
    <property type="nucleotide sequence ID" value="NZ_FOSG01000015.1"/>
</dbReference>
<dbReference type="EMBL" id="FOSG01000015">
    <property type="protein sequence ID" value="SFL26121.1"/>
    <property type="molecule type" value="Genomic_DNA"/>
</dbReference>
<proteinExistence type="predicted"/>
<dbReference type="Pfam" id="PF13707">
    <property type="entry name" value="RloB"/>
    <property type="match status" value="1"/>
</dbReference>
<dbReference type="AlphaFoldDB" id="A0A1I4GAG8"/>
<evidence type="ECO:0000313" key="1">
    <source>
        <dbReference type="EMBL" id="SFL26121.1"/>
    </source>
</evidence>
<dbReference type="InterPro" id="IPR025591">
    <property type="entry name" value="RloB"/>
</dbReference>
<organism evidence="1 2">
    <name type="scientific">Streptomyces pini</name>
    <dbReference type="NCBI Taxonomy" id="1520580"/>
    <lineage>
        <taxon>Bacteria</taxon>
        <taxon>Bacillati</taxon>
        <taxon>Actinomycetota</taxon>
        <taxon>Actinomycetes</taxon>
        <taxon>Kitasatosporales</taxon>
        <taxon>Streptomycetaceae</taxon>
        <taxon>Streptomyces</taxon>
    </lineage>
</organism>
<sequence length="238" mass="27564">MARTRGKDDTRRRSRRDERSRKRAVYIYAEGEVTEEEYLDLVMEHGAPADPARRTTHHICTTNAATKDRKPITLVDKAVDRLREEERKAKRAGLKPKDWAWPQVWCVFDRDDHPQIPTAFSRARKAGVHVAYSHPCFELWRLLHYRNHTTSMGGVCNDAGARLRGCQGFAQTYGANVRSVDVDRSKHVMPGQIKGRYEKARDFAKKLNEQHTTTDQTRWDPYSNVWELVENGLGIARY</sequence>
<name>A0A1I4GAG8_9ACTN</name>
<reference evidence="2" key="1">
    <citation type="submission" date="2016-10" db="EMBL/GenBank/DDBJ databases">
        <authorList>
            <person name="Varghese N."/>
            <person name="Submissions S."/>
        </authorList>
    </citation>
    <scope>NUCLEOTIDE SEQUENCE [LARGE SCALE GENOMIC DNA]</scope>
    <source>
        <strain evidence="2">PL19</strain>
    </source>
</reference>
<accession>A0A1I4GAG8</accession>
<gene>
    <name evidence="1" type="ORF">SAMN05192584_115135</name>
</gene>